<evidence type="ECO:0000256" key="1">
    <source>
        <dbReference type="SAM" id="MobiDB-lite"/>
    </source>
</evidence>
<dbReference type="AlphaFoldDB" id="A0A347W7K9"/>
<dbReference type="KEGG" id="ksc:CD178_00012"/>
<protein>
    <recommendedName>
        <fullName evidence="4">Stability/partitioning determinant</fullName>
    </recommendedName>
</protein>
<proteinExistence type="predicted"/>
<dbReference type="EMBL" id="CP023036">
    <property type="protein sequence ID" value="AXY20852.1"/>
    <property type="molecule type" value="Genomic_DNA"/>
</dbReference>
<evidence type="ECO:0008006" key="4">
    <source>
        <dbReference type="Google" id="ProtNLM"/>
    </source>
</evidence>
<dbReference type="Proteomes" id="UP000264120">
    <property type="component" value="Chromosome"/>
</dbReference>
<accession>A0A347W7K9</accession>
<name>A0A347W7K9_9PROT</name>
<feature type="compositionally biased region" description="Basic and acidic residues" evidence="1">
    <location>
        <begin position="9"/>
        <end position="19"/>
    </location>
</feature>
<sequence length="92" mass="10682">MFNIKKPVKKPEPPPEVDSKLSQLDEVADKAGFPSRQPPRRRKNYVGPTVAFNTKMPQHEFDRLVEYCQARGYTYRQAITRLLDIADQYDKG</sequence>
<reference evidence="2 3" key="1">
    <citation type="submission" date="2017-08" db="EMBL/GenBank/DDBJ databases">
        <title>Complete genome sequence of Gluconacetobacter saccharivorans CV1 isolated from Fermented Vinegar.</title>
        <authorList>
            <person name="Kim S.-Y."/>
        </authorList>
    </citation>
    <scope>NUCLEOTIDE SEQUENCE [LARGE SCALE GENOMIC DNA]</scope>
    <source>
        <strain evidence="2 3">CV1</strain>
    </source>
</reference>
<evidence type="ECO:0000313" key="3">
    <source>
        <dbReference type="Proteomes" id="UP000264120"/>
    </source>
</evidence>
<gene>
    <name evidence="2" type="ORF">CD178_00012</name>
</gene>
<feature type="region of interest" description="Disordered" evidence="1">
    <location>
        <begin position="1"/>
        <end position="45"/>
    </location>
</feature>
<evidence type="ECO:0000313" key="2">
    <source>
        <dbReference type="EMBL" id="AXY20852.1"/>
    </source>
</evidence>
<keyword evidence="3" id="KW-1185">Reference proteome</keyword>
<organism evidence="2 3">
    <name type="scientific">Komagataeibacter saccharivorans</name>
    <dbReference type="NCBI Taxonomy" id="265959"/>
    <lineage>
        <taxon>Bacteria</taxon>
        <taxon>Pseudomonadati</taxon>
        <taxon>Pseudomonadota</taxon>
        <taxon>Alphaproteobacteria</taxon>
        <taxon>Acetobacterales</taxon>
        <taxon>Acetobacteraceae</taxon>
        <taxon>Komagataeibacter</taxon>
    </lineage>
</organism>